<evidence type="ECO:0000256" key="1">
    <source>
        <dbReference type="SAM" id="MobiDB-lite"/>
    </source>
</evidence>
<evidence type="ECO:0000313" key="4">
    <source>
        <dbReference type="Proteomes" id="UP000523431"/>
    </source>
</evidence>
<sequence>MTVVELFRQGPCGENEKPAIPLSAAAPTPLEADDTVEAEMPAAFPSPLSTARLRPTGAVKRGTAAKKIKNSSQTLLRFCRDPHRSRPPTRQADPASLAMGD</sequence>
<name>A0A7W6ZKV7_RHIET</name>
<feature type="region of interest" description="Disordered" evidence="1">
    <location>
        <begin position="1"/>
        <end position="20"/>
    </location>
</feature>
<proteinExistence type="predicted"/>
<dbReference type="EMBL" id="JACIHU010000011">
    <property type="protein sequence ID" value="MBB4482084.1"/>
    <property type="molecule type" value="Genomic_DNA"/>
</dbReference>
<reference evidence="4 5" key="1">
    <citation type="submission" date="2020-08" db="EMBL/GenBank/DDBJ databases">
        <title>Genomic Encyclopedia of Type Strains, Phase IV (KMG-V): Genome sequencing to study the core and pangenomes of soil and plant-associated prokaryotes.</title>
        <authorList>
            <person name="Whitman W."/>
        </authorList>
    </citation>
    <scope>NUCLEOTIDE SEQUENCE [LARGE SCALE GENOMIC DNA]</scope>
    <source>
        <strain evidence="2 5">SEMIA 471</strain>
        <strain evidence="3 4">SEMIA 489</strain>
    </source>
</reference>
<evidence type="ECO:0000313" key="2">
    <source>
        <dbReference type="EMBL" id="MBB4482084.1"/>
    </source>
</evidence>
<dbReference type="EMBL" id="JACIID010000011">
    <property type="protein sequence ID" value="MBB4537913.1"/>
    <property type="molecule type" value="Genomic_DNA"/>
</dbReference>
<evidence type="ECO:0000313" key="5">
    <source>
        <dbReference type="Proteomes" id="UP000557344"/>
    </source>
</evidence>
<protein>
    <submittedName>
        <fullName evidence="3">Uncharacterized protein</fullName>
    </submittedName>
</protein>
<dbReference type="AlphaFoldDB" id="A0A7W6ZKV7"/>
<dbReference type="RefSeq" id="WP_183843634.1">
    <property type="nucleotide sequence ID" value="NZ_JACIHU010000011.1"/>
</dbReference>
<accession>A0A7W6ZKV7</accession>
<dbReference type="Proteomes" id="UP000523431">
    <property type="component" value="Unassembled WGS sequence"/>
</dbReference>
<comment type="caution">
    <text evidence="3">The sequence shown here is derived from an EMBL/GenBank/DDBJ whole genome shotgun (WGS) entry which is preliminary data.</text>
</comment>
<feature type="region of interest" description="Disordered" evidence="1">
    <location>
        <begin position="58"/>
        <end position="101"/>
    </location>
</feature>
<gene>
    <name evidence="2" type="ORF">GGE46_004687</name>
    <name evidence="3" type="ORF">GGE57_004684</name>
</gene>
<organism evidence="3 4">
    <name type="scientific">Rhizobium etli</name>
    <dbReference type="NCBI Taxonomy" id="29449"/>
    <lineage>
        <taxon>Bacteria</taxon>
        <taxon>Pseudomonadati</taxon>
        <taxon>Pseudomonadota</taxon>
        <taxon>Alphaproteobacteria</taxon>
        <taxon>Hyphomicrobiales</taxon>
        <taxon>Rhizobiaceae</taxon>
        <taxon>Rhizobium/Agrobacterium group</taxon>
        <taxon>Rhizobium</taxon>
    </lineage>
</organism>
<dbReference type="Proteomes" id="UP000557344">
    <property type="component" value="Unassembled WGS sequence"/>
</dbReference>
<evidence type="ECO:0000313" key="3">
    <source>
        <dbReference type="EMBL" id="MBB4537913.1"/>
    </source>
</evidence>